<gene>
    <name evidence="1" type="ORF">ORQ98_19510</name>
</gene>
<sequence length="60" mass="6818">MLKNKIYYISGHLDLTKSKFVEHYQHKIDIALSENALFVVGDAKGADLLAQEYLYSKSAQ</sequence>
<proteinExistence type="predicted"/>
<dbReference type="RefSeq" id="WP_274690479.1">
    <property type="nucleotide sequence ID" value="NZ_JAPMOU010000029.1"/>
</dbReference>
<evidence type="ECO:0000313" key="2">
    <source>
        <dbReference type="Proteomes" id="UP001528823"/>
    </source>
</evidence>
<dbReference type="EMBL" id="JAPMOU010000029">
    <property type="protein sequence ID" value="MDE1464148.1"/>
    <property type="molecule type" value="Genomic_DNA"/>
</dbReference>
<protein>
    <submittedName>
        <fullName evidence="1">Uncharacterized protein</fullName>
    </submittedName>
</protein>
<dbReference type="Proteomes" id="UP001528823">
    <property type="component" value="Unassembled WGS sequence"/>
</dbReference>
<comment type="caution">
    <text evidence="1">The sequence shown here is derived from an EMBL/GenBank/DDBJ whole genome shotgun (WGS) entry which is preliminary data.</text>
</comment>
<name>A0ABT5UCP7_9GAMM</name>
<reference evidence="1 2" key="1">
    <citation type="submission" date="2022-11" db="EMBL/GenBank/DDBJ databases">
        <title>Spartinivicinus poritis sp. nov., isolated from scleractinian coral Porites lutea.</title>
        <authorList>
            <person name="Zhang G."/>
            <person name="Cai L."/>
            <person name="Wei Q."/>
        </authorList>
    </citation>
    <scope>NUCLEOTIDE SEQUENCE [LARGE SCALE GENOMIC DNA]</scope>
    <source>
        <strain evidence="1 2">A2-2</strain>
    </source>
</reference>
<accession>A0ABT5UCP7</accession>
<keyword evidence="2" id="KW-1185">Reference proteome</keyword>
<evidence type="ECO:0000313" key="1">
    <source>
        <dbReference type="EMBL" id="MDE1464148.1"/>
    </source>
</evidence>
<organism evidence="1 2">
    <name type="scientific">Spartinivicinus poritis</name>
    <dbReference type="NCBI Taxonomy" id="2994640"/>
    <lineage>
        <taxon>Bacteria</taxon>
        <taxon>Pseudomonadati</taxon>
        <taxon>Pseudomonadota</taxon>
        <taxon>Gammaproteobacteria</taxon>
        <taxon>Oceanospirillales</taxon>
        <taxon>Zooshikellaceae</taxon>
        <taxon>Spartinivicinus</taxon>
    </lineage>
</organism>